<evidence type="ECO:0000313" key="16">
    <source>
        <dbReference type="EMBL" id="KAK7604080.1"/>
    </source>
</evidence>
<gene>
    <name evidence="16" type="ORF">V9T40_004353</name>
</gene>
<evidence type="ECO:0000256" key="13">
    <source>
        <dbReference type="SAM" id="MobiDB-lite"/>
    </source>
</evidence>
<evidence type="ECO:0000256" key="1">
    <source>
        <dbReference type="ARBA" id="ARBA00004123"/>
    </source>
</evidence>
<dbReference type="InterPro" id="IPR001628">
    <property type="entry name" value="Znf_hrmn_rcpt"/>
</dbReference>
<evidence type="ECO:0000256" key="10">
    <source>
        <dbReference type="ARBA" id="ARBA00023242"/>
    </source>
</evidence>
<dbReference type="InterPro" id="IPR035500">
    <property type="entry name" value="NHR-like_dom_sf"/>
</dbReference>
<evidence type="ECO:0000256" key="4">
    <source>
        <dbReference type="ARBA" id="ARBA00022771"/>
    </source>
</evidence>
<dbReference type="GO" id="GO:0043565">
    <property type="term" value="F:sequence-specific DNA binding"/>
    <property type="evidence" value="ECO:0007669"/>
    <property type="project" value="InterPro"/>
</dbReference>
<dbReference type="PROSITE" id="PS00031">
    <property type="entry name" value="NUCLEAR_REC_DBD_1"/>
    <property type="match status" value="1"/>
</dbReference>
<dbReference type="Gene3D" id="1.10.565.10">
    <property type="entry name" value="Retinoid X Receptor"/>
    <property type="match status" value="1"/>
</dbReference>
<keyword evidence="17" id="KW-1185">Reference proteome</keyword>
<dbReference type="SMART" id="SM00399">
    <property type="entry name" value="ZnF_C4"/>
    <property type="match status" value="1"/>
</dbReference>
<dbReference type="PANTHER" id="PTHR24083">
    <property type="entry name" value="NUCLEAR HORMONE RECEPTOR"/>
    <property type="match status" value="1"/>
</dbReference>
<evidence type="ECO:0000259" key="14">
    <source>
        <dbReference type="PROSITE" id="PS51030"/>
    </source>
</evidence>
<feature type="domain" description="Nuclear receptor" evidence="14">
    <location>
        <begin position="81"/>
        <end position="156"/>
    </location>
</feature>
<dbReference type="InterPro" id="IPR000003">
    <property type="entry name" value="Retinoid-X_rcpt/HNF4"/>
</dbReference>
<evidence type="ECO:0000256" key="5">
    <source>
        <dbReference type="ARBA" id="ARBA00022833"/>
    </source>
</evidence>
<keyword evidence="9 12" id="KW-0675">Receptor</keyword>
<dbReference type="Proteomes" id="UP001367676">
    <property type="component" value="Unassembled WGS sequence"/>
</dbReference>
<proteinExistence type="inferred from homology"/>
<dbReference type="Gene3D" id="3.30.50.10">
    <property type="entry name" value="Erythroid Transcription Factor GATA-1, subunit A"/>
    <property type="match status" value="1"/>
</dbReference>
<dbReference type="PRINTS" id="PR00545">
    <property type="entry name" value="RETINOIDXR"/>
</dbReference>
<dbReference type="PRINTS" id="PR00398">
    <property type="entry name" value="STRDHORMONER"/>
</dbReference>
<protein>
    <recommendedName>
        <fullName evidence="11">Nuclear receptor subfamily 2 group B member 4</fullName>
    </recommendedName>
</protein>
<dbReference type="GO" id="GO:0005634">
    <property type="term" value="C:nucleus"/>
    <property type="evidence" value="ECO:0007669"/>
    <property type="project" value="UniProtKB-SubCell"/>
</dbReference>
<dbReference type="FunFam" id="3.30.50.10:FF:000005">
    <property type="entry name" value="Retinoic acid receptor RXR-alpha"/>
    <property type="match status" value="1"/>
</dbReference>
<dbReference type="PROSITE" id="PS51030">
    <property type="entry name" value="NUCLEAR_REC_DBD_2"/>
    <property type="match status" value="1"/>
</dbReference>
<keyword evidence="7 12" id="KW-0238">DNA-binding</keyword>
<keyword evidence="8 12" id="KW-0804">Transcription</keyword>
<dbReference type="InterPro" id="IPR050274">
    <property type="entry name" value="Nuclear_hormone_rcpt_NR2"/>
</dbReference>
<feature type="compositionally biased region" description="Low complexity" evidence="13">
    <location>
        <begin position="1"/>
        <end position="22"/>
    </location>
</feature>
<evidence type="ECO:0000313" key="17">
    <source>
        <dbReference type="Proteomes" id="UP001367676"/>
    </source>
</evidence>
<evidence type="ECO:0000259" key="15">
    <source>
        <dbReference type="PROSITE" id="PS51843"/>
    </source>
</evidence>
<feature type="domain" description="NR LBD" evidence="15">
    <location>
        <begin position="177"/>
        <end position="396"/>
    </location>
</feature>
<dbReference type="PROSITE" id="PS51843">
    <property type="entry name" value="NR_LBD"/>
    <property type="match status" value="1"/>
</dbReference>
<dbReference type="FunFam" id="1.10.565.10:FF:000052">
    <property type="entry name" value="Ultraspiracle nuclear receptor"/>
    <property type="match status" value="1"/>
</dbReference>
<dbReference type="CDD" id="cd06943">
    <property type="entry name" value="NR_LBD_RXR_like"/>
    <property type="match status" value="1"/>
</dbReference>
<dbReference type="GO" id="GO:0003707">
    <property type="term" value="F:nuclear steroid receptor activity"/>
    <property type="evidence" value="ECO:0007669"/>
    <property type="project" value="InterPro"/>
</dbReference>
<dbReference type="AlphaFoldDB" id="A0AAN9TRX5"/>
<dbReference type="SMART" id="SM00430">
    <property type="entry name" value="HOLI"/>
    <property type="match status" value="1"/>
</dbReference>
<keyword evidence="10 12" id="KW-0539">Nucleus</keyword>
<dbReference type="EMBL" id="JBBCAQ010000004">
    <property type="protein sequence ID" value="KAK7604080.1"/>
    <property type="molecule type" value="Genomic_DNA"/>
</dbReference>
<accession>A0AAN9TRX5</accession>
<evidence type="ECO:0000256" key="11">
    <source>
        <dbReference type="ARBA" id="ARBA00078913"/>
    </source>
</evidence>
<evidence type="ECO:0000256" key="3">
    <source>
        <dbReference type="ARBA" id="ARBA00022723"/>
    </source>
</evidence>
<keyword evidence="4 12" id="KW-0863">Zinc-finger</keyword>
<evidence type="ECO:0000256" key="12">
    <source>
        <dbReference type="RuleBase" id="RU004334"/>
    </source>
</evidence>
<evidence type="ECO:0000256" key="6">
    <source>
        <dbReference type="ARBA" id="ARBA00023015"/>
    </source>
</evidence>
<feature type="region of interest" description="Disordered" evidence="13">
    <location>
        <begin position="1"/>
        <end position="32"/>
    </location>
</feature>
<dbReference type="InterPro" id="IPR000536">
    <property type="entry name" value="Nucl_hrmn_rcpt_lig-bd"/>
</dbReference>
<dbReference type="CDD" id="cd06956">
    <property type="entry name" value="NR_DBD_RXR"/>
    <property type="match status" value="1"/>
</dbReference>
<evidence type="ECO:0000256" key="9">
    <source>
        <dbReference type="ARBA" id="ARBA00023170"/>
    </source>
</evidence>
<evidence type="ECO:0000256" key="7">
    <source>
        <dbReference type="ARBA" id="ARBA00023125"/>
    </source>
</evidence>
<evidence type="ECO:0000256" key="2">
    <source>
        <dbReference type="ARBA" id="ARBA00006421"/>
    </source>
</evidence>
<comment type="caution">
    <text evidence="16">The sequence shown here is derived from an EMBL/GenBank/DDBJ whole genome shotgun (WGS) entry which is preliminary data.</text>
</comment>
<reference evidence="16 17" key="1">
    <citation type="submission" date="2024-03" db="EMBL/GenBank/DDBJ databases">
        <title>Adaptation during the transition from Ophiocordyceps entomopathogen to insect associate is accompanied by gene loss and intensified selection.</title>
        <authorList>
            <person name="Ward C.M."/>
            <person name="Onetto C.A."/>
            <person name="Borneman A.R."/>
        </authorList>
    </citation>
    <scope>NUCLEOTIDE SEQUENCE [LARGE SCALE GENOMIC DNA]</scope>
    <source>
        <strain evidence="16">AWRI1</strain>
        <tissue evidence="16">Single Adult Female</tissue>
    </source>
</reference>
<dbReference type="PRINTS" id="PR00047">
    <property type="entry name" value="STROIDFINGER"/>
</dbReference>
<sequence length="399" mass="45145">MAISDEGLSLDGSLSSMSPQSPIDMKPDTATLMNFSPPSSVSALSPSSHPYLSNSNSVITGPPMISPNSIYPPNHPLSGSKHLCSICGDRASGKHYGVYSCEGCKGFFKRTVRKDLTYACREERCCTIDKRQRNRCQYCRYQKCLSMGMKREAVQEERQRTKERDQNEVESTSSMITEEVSIHRILEAESLSSPELTDDVKGEPNFYKATDIQLKQLIEWAKHIPYFTSLPIEDQVLLLRAGWNELLIAAFSHRSLGVRDGLVLANNYTVFRDSATETGIESIYDRVLTELVAKMREMKMDKTELGCLRTIILFNPGVKGLTSVSKVEQLRDQVYLLLEDYTRASYPDQPGRFAKLLLRLPALRSIGLKCLEHLFFYKLIGENPIDKFLWKMLESHNDS</sequence>
<name>A0AAN9TRX5_9HEMI</name>
<dbReference type="GO" id="GO:0008270">
    <property type="term" value="F:zinc ion binding"/>
    <property type="evidence" value="ECO:0007669"/>
    <property type="project" value="UniProtKB-KW"/>
</dbReference>
<dbReference type="InterPro" id="IPR013088">
    <property type="entry name" value="Znf_NHR/GATA"/>
</dbReference>
<organism evidence="16 17">
    <name type="scientific">Parthenolecanium corni</name>
    <dbReference type="NCBI Taxonomy" id="536013"/>
    <lineage>
        <taxon>Eukaryota</taxon>
        <taxon>Metazoa</taxon>
        <taxon>Ecdysozoa</taxon>
        <taxon>Arthropoda</taxon>
        <taxon>Hexapoda</taxon>
        <taxon>Insecta</taxon>
        <taxon>Pterygota</taxon>
        <taxon>Neoptera</taxon>
        <taxon>Paraneoptera</taxon>
        <taxon>Hemiptera</taxon>
        <taxon>Sternorrhyncha</taxon>
        <taxon>Coccoidea</taxon>
        <taxon>Coccidae</taxon>
        <taxon>Parthenolecanium</taxon>
    </lineage>
</organism>
<comment type="similarity">
    <text evidence="2">Belongs to the nuclear hormone receptor family. NR2 subfamily.</text>
</comment>
<keyword evidence="6 12" id="KW-0805">Transcription regulation</keyword>
<evidence type="ECO:0000256" key="8">
    <source>
        <dbReference type="ARBA" id="ARBA00023163"/>
    </source>
</evidence>
<dbReference type="SUPFAM" id="SSF48508">
    <property type="entry name" value="Nuclear receptor ligand-binding domain"/>
    <property type="match status" value="1"/>
</dbReference>
<keyword evidence="3 12" id="KW-0479">Metal-binding</keyword>
<comment type="subcellular location">
    <subcellularLocation>
        <location evidence="1 12">Nucleus</location>
    </subcellularLocation>
</comment>
<keyword evidence="5 12" id="KW-0862">Zinc</keyword>
<dbReference type="Pfam" id="PF00104">
    <property type="entry name" value="Hormone_recep"/>
    <property type="match status" value="1"/>
</dbReference>
<dbReference type="SUPFAM" id="SSF57716">
    <property type="entry name" value="Glucocorticoid receptor-like (DNA-binding domain)"/>
    <property type="match status" value="1"/>
</dbReference>
<dbReference type="InterPro" id="IPR001723">
    <property type="entry name" value="Nuclear_hrmn_rcpt"/>
</dbReference>
<dbReference type="Pfam" id="PF00105">
    <property type="entry name" value="zf-C4"/>
    <property type="match status" value="1"/>
</dbReference>